<protein>
    <submittedName>
        <fullName evidence="1">Uncharacterized protein</fullName>
    </submittedName>
</protein>
<dbReference type="Proteomes" id="UP000034617">
    <property type="component" value="Unassembled WGS sequence"/>
</dbReference>
<dbReference type="EMBL" id="LCHM01000030">
    <property type="protein sequence ID" value="KKT37284.1"/>
    <property type="molecule type" value="Genomic_DNA"/>
</dbReference>
<dbReference type="AlphaFoldDB" id="A0A0G1JP58"/>
<sequence length="381" mass="39981">MSAATSASGRLSLGGFASTEIRTFARIQGKKENATDGNRRGYLAFETDDDDTLIERMRITSTGNVGIGTTTVSAKLHSLATTEQLRLGYDASNYNTIAATGTNPNISINPGGTGSIFTTKADPSIVFDVTTATDTDFWLGVQDDAGSDDDDTFQIGDGSTPGTNPFLTINTSGSVGIGTTGPGSLLHVAGTGVLTLGNTGVTNGYINTTDSLYFNLDSNNNSTAERFVVATNRTADSGGTELFRIDENGNVGIGTTAPGKLVELYGASPVMKFRNSTNDTGTMGINFAHGSGPEKAAVLSKADGQAYGVTDLYFVTNANATNTNYDISTDTRMFIKSTGNVGIGFLLQEQLTQGCSMMSVTDRLLLLEEAQRSQVLIRMDS</sequence>
<proteinExistence type="predicted"/>
<comment type="caution">
    <text evidence="1">The sequence shown here is derived from an EMBL/GenBank/DDBJ whole genome shotgun (WGS) entry which is preliminary data.</text>
</comment>
<evidence type="ECO:0000313" key="2">
    <source>
        <dbReference type="Proteomes" id="UP000034617"/>
    </source>
</evidence>
<reference evidence="1 2" key="1">
    <citation type="journal article" date="2015" name="Nature">
        <title>rRNA introns, odd ribosomes, and small enigmatic genomes across a large radiation of phyla.</title>
        <authorList>
            <person name="Brown C.T."/>
            <person name="Hug L.A."/>
            <person name="Thomas B.C."/>
            <person name="Sharon I."/>
            <person name="Castelle C.J."/>
            <person name="Singh A."/>
            <person name="Wilkins M.J."/>
            <person name="Williams K.H."/>
            <person name="Banfield J.F."/>
        </authorList>
    </citation>
    <scope>NUCLEOTIDE SEQUENCE [LARGE SCALE GENOMIC DNA]</scope>
</reference>
<organism evidence="1 2">
    <name type="scientific">Candidatus Gottesmanbacteria bacterium GW2011_GWB1_44_11c</name>
    <dbReference type="NCBI Taxonomy" id="1618447"/>
    <lineage>
        <taxon>Bacteria</taxon>
        <taxon>Candidatus Gottesmaniibacteriota</taxon>
    </lineage>
</organism>
<name>A0A0G1JP58_9BACT</name>
<gene>
    <name evidence="1" type="ORF">UW22_C0030G0002</name>
</gene>
<evidence type="ECO:0000313" key="1">
    <source>
        <dbReference type="EMBL" id="KKT37284.1"/>
    </source>
</evidence>
<accession>A0A0G1JP58</accession>